<comment type="similarity">
    <text evidence="2">Belongs to the MmpS family.</text>
</comment>
<feature type="compositionally biased region" description="Low complexity" evidence="7">
    <location>
        <begin position="109"/>
        <end position="119"/>
    </location>
</feature>
<evidence type="ECO:0000313" key="9">
    <source>
        <dbReference type="EMBL" id="GIE03950.1"/>
    </source>
</evidence>
<protein>
    <recommendedName>
        <fullName evidence="11">MmpS family membrane protein</fullName>
    </recommendedName>
</protein>
<evidence type="ECO:0000256" key="5">
    <source>
        <dbReference type="ARBA" id="ARBA00022989"/>
    </source>
</evidence>
<keyword evidence="6 8" id="KW-0472">Membrane</keyword>
<evidence type="ECO:0000256" key="7">
    <source>
        <dbReference type="SAM" id="MobiDB-lite"/>
    </source>
</evidence>
<sequence length="322" mass="33024">MTDQPNSQQPGSNPDPAAAPPPTPDGTSAPAPSAPAPSAPGAGAPVSGQPWSTPSGDSLSPEPYRPPSAPQPPTYSPGSASIPQPPPAPEYPPTSQFPPVNYAPPGYSPDYGQTYQQPQGYPPPQGYQQPQGYPVPPDGYGGYPPPGYPGQSPYAPPQPPPRRSNAPIIAVILAVALLLCGGVATAGVLIARNAKDKVDEAVGSLPTSVPEVPALPTDLPTVGSGSGRPITVTYEVDGDGPVSIVYIEKIGEAPKRLENVQLPWKFSVKAEVPALLSIVVLRVATSEGTVSCRALVDGDEVKQNESASSNVATTSCVQLVLE</sequence>
<feature type="compositionally biased region" description="Pro residues" evidence="7">
    <location>
        <begin position="133"/>
        <end position="161"/>
    </location>
</feature>
<evidence type="ECO:0000313" key="10">
    <source>
        <dbReference type="Proteomes" id="UP000637628"/>
    </source>
</evidence>
<dbReference type="InterPro" id="IPR008693">
    <property type="entry name" value="MmpS"/>
</dbReference>
<evidence type="ECO:0000256" key="2">
    <source>
        <dbReference type="ARBA" id="ARBA00007531"/>
    </source>
</evidence>
<evidence type="ECO:0000256" key="6">
    <source>
        <dbReference type="ARBA" id="ARBA00023136"/>
    </source>
</evidence>
<dbReference type="Proteomes" id="UP000637628">
    <property type="component" value="Unassembled WGS sequence"/>
</dbReference>
<feature type="compositionally biased region" description="Pro residues" evidence="7">
    <location>
        <begin position="63"/>
        <end position="75"/>
    </location>
</feature>
<feature type="compositionally biased region" description="Polar residues" evidence="7">
    <location>
        <begin position="49"/>
        <end position="58"/>
    </location>
</feature>
<dbReference type="Pfam" id="PF05423">
    <property type="entry name" value="Mycobact_memb"/>
    <property type="match status" value="1"/>
</dbReference>
<comment type="subcellular location">
    <subcellularLocation>
        <location evidence="1">Cell membrane</location>
    </subcellularLocation>
</comment>
<evidence type="ECO:0000256" key="8">
    <source>
        <dbReference type="SAM" id="Phobius"/>
    </source>
</evidence>
<evidence type="ECO:0000256" key="1">
    <source>
        <dbReference type="ARBA" id="ARBA00004236"/>
    </source>
</evidence>
<name>A0ABQ3Z294_9ACTN</name>
<keyword evidence="4 8" id="KW-0812">Transmembrane</keyword>
<keyword evidence="3" id="KW-1003">Cell membrane</keyword>
<evidence type="ECO:0000256" key="3">
    <source>
        <dbReference type="ARBA" id="ARBA00022475"/>
    </source>
</evidence>
<accession>A0ABQ3Z294</accession>
<proteinExistence type="inferred from homology"/>
<gene>
    <name evidence="9" type="ORF">Adu01nite_53000</name>
</gene>
<reference evidence="9 10" key="1">
    <citation type="submission" date="2021-01" db="EMBL/GenBank/DDBJ databases">
        <title>Whole genome shotgun sequence of Actinoplanes durhamensis NBRC 14914.</title>
        <authorList>
            <person name="Komaki H."/>
            <person name="Tamura T."/>
        </authorList>
    </citation>
    <scope>NUCLEOTIDE SEQUENCE [LARGE SCALE GENOMIC DNA]</scope>
    <source>
        <strain evidence="9 10">NBRC 14914</strain>
    </source>
</reference>
<evidence type="ECO:0008006" key="11">
    <source>
        <dbReference type="Google" id="ProtNLM"/>
    </source>
</evidence>
<feature type="region of interest" description="Disordered" evidence="7">
    <location>
        <begin position="1"/>
        <end position="161"/>
    </location>
</feature>
<dbReference type="InterPro" id="IPR038468">
    <property type="entry name" value="MmpS_C"/>
</dbReference>
<feature type="transmembrane region" description="Helical" evidence="8">
    <location>
        <begin position="168"/>
        <end position="191"/>
    </location>
</feature>
<feature type="compositionally biased region" description="Pro residues" evidence="7">
    <location>
        <begin position="83"/>
        <end position="96"/>
    </location>
</feature>
<dbReference type="Gene3D" id="2.60.40.2880">
    <property type="entry name" value="MmpS1-5, C-terminal soluble domain"/>
    <property type="match status" value="1"/>
</dbReference>
<comment type="caution">
    <text evidence="9">The sequence shown here is derived from an EMBL/GenBank/DDBJ whole genome shotgun (WGS) entry which is preliminary data.</text>
</comment>
<dbReference type="EMBL" id="BOML01000040">
    <property type="protein sequence ID" value="GIE03950.1"/>
    <property type="molecule type" value="Genomic_DNA"/>
</dbReference>
<organism evidence="9 10">
    <name type="scientific">Paractinoplanes durhamensis</name>
    <dbReference type="NCBI Taxonomy" id="113563"/>
    <lineage>
        <taxon>Bacteria</taxon>
        <taxon>Bacillati</taxon>
        <taxon>Actinomycetota</taxon>
        <taxon>Actinomycetes</taxon>
        <taxon>Micromonosporales</taxon>
        <taxon>Micromonosporaceae</taxon>
        <taxon>Paractinoplanes</taxon>
    </lineage>
</organism>
<dbReference type="RefSeq" id="WP_203730245.1">
    <property type="nucleotide sequence ID" value="NZ_BAAATX010000007.1"/>
</dbReference>
<keyword evidence="5 8" id="KW-1133">Transmembrane helix</keyword>
<dbReference type="PRINTS" id="PR01217">
    <property type="entry name" value="PRICHEXTENSN"/>
</dbReference>
<keyword evidence="10" id="KW-1185">Reference proteome</keyword>
<evidence type="ECO:0000256" key="4">
    <source>
        <dbReference type="ARBA" id="ARBA00022692"/>
    </source>
</evidence>